<keyword evidence="3" id="KW-1185">Reference proteome</keyword>
<evidence type="ECO:0000313" key="2">
    <source>
        <dbReference type="EMBL" id="GGY25401.1"/>
    </source>
</evidence>
<organism evidence="2 3">
    <name type="scientific">Streptomyces xanthochromogenes</name>
    <dbReference type="NCBI Taxonomy" id="67384"/>
    <lineage>
        <taxon>Bacteria</taxon>
        <taxon>Bacillati</taxon>
        <taxon>Actinomycetota</taxon>
        <taxon>Actinomycetes</taxon>
        <taxon>Kitasatosporales</taxon>
        <taxon>Streptomycetaceae</taxon>
        <taxon>Streptomyces</taxon>
    </lineage>
</organism>
<comment type="caution">
    <text evidence="2">The sequence shown here is derived from an EMBL/GenBank/DDBJ whole genome shotgun (WGS) entry which is preliminary data.</text>
</comment>
<evidence type="ECO:0000256" key="1">
    <source>
        <dbReference type="SAM" id="MobiDB-lite"/>
    </source>
</evidence>
<sequence>MPRSLRQRSNWRRNRDPVRSPSALPSPVSVMYARAIPLSSLLFPHIVSACSTLGENECVSLPPYLSYDIPYGQQDDRAR</sequence>
<dbReference type="Proteomes" id="UP000600946">
    <property type="component" value="Unassembled WGS sequence"/>
</dbReference>
<reference evidence="3" key="1">
    <citation type="journal article" date="2019" name="Int. J. Syst. Evol. Microbiol.">
        <title>The Global Catalogue of Microorganisms (GCM) 10K type strain sequencing project: providing services to taxonomists for standard genome sequencing and annotation.</title>
        <authorList>
            <consortium name="The Broad Institute Genomics Platform"/>
            <consortium name="The Broad Institute Genome Sequencing Center for Infectious Disease"/>
            <person name="Wu L."/>
            <person name="Ma J."/>
        </authorList>
    </citation>
    <scope>NUCLEOTIDE SEQUENCE [LARGE SCALE GENOMIC DNA]</scope>
    <source>
        <strain evidence="3">JCM 4594</strain>
    </source>
</reference>
<dbReference type="EMBL" id="BMUU01000002">
    <property type="protein sequence ID" value="GGY25401.1"/>
    <property type="molecule type" value="Genomic_DNA"/>
</dbReference>
<gene>
    <name evidence="2" type="ORF">GCM10010326_19040</name>
</gene>
<accession>A0ABQ2ZXH8</accession>
<proteinExistence type="predicted"/>
<feature type="region of interest" description="Disordered" evidence="1">
    <location>
        <begin position="1"/>
        <end position="23"/>
    </location>
</feature>
<name>A0ABQ2ZXH8_9ACTN</name>
<evidence type="ECO:0000313" key="3">
    <source>
        <dbReference type="Proteomes" id="UP000600946"/>
    </source>
</evidence>
<feature type="compositionally biased region" description="Basic residues" evidence="1">
    <location>
        <begin position="1"/>
        <end position="12"/>
    </location>
</feature>
<protein>
    <submittedName>
        <fullName evidence="2">Uncharacterized protein</fullName>
    </submittedName>
</protein>